<evidence type="ECO:0000256" key="2">
    <source>
        <dbReference type="ARBA" id="ARBA00022679"/>
    </source>
</evidence>
<dbReference type="EMBL" id="JARBDR010000328">
    <property type="protein sequence ID" value="KAJ8315946.1"/>
    <property type="molecule type" value="Genomic_DNA"/>
</dbReference>
<sequence>MSSVTAFVEGWDFVQTLGEGAYGEVKLAVNSDTQEAVAVKIINLEKSSCVAENVRKEICVHKMVNHETIIKFYGFRKDGKLQYLFLEYACGGELFDRIGL</sequence>
<dbReference type="Proteomes" id="UP001217089">
    <property type="component" value="Unassembled WGS sequence"/>
</dbReference>
<reference evidence="10 11" key="1">
    <citation type="submission" date="2022-12" db="EMBL/GenBank/DDBJ databases">
        <title>Chromosome-level genome of Tegillarca granosa.</title>
        <authorList>
            <person name="Kim J."/>
        </authorList>
    </citation>
    <scope>NUCLEOTIDE SEQUENCE [LARGE SCALE GENOMIC DNA]</scope>
    <source>
        <strain evidence="10">Teg-2019</strain>
        <tissue evidence="10">Adductor muscle</tissue>
    </source>
</reference>
<comment type="catalytic activity">
    <reaction evidence="6">
        <text>L-threonyl-[protein] + ATP = O-phospho-L-threonyl-[protein] + ADP + H(+)</text>
        <dbReference type="Rhea" id="RHEA:46608"/>
        <dbReference type="Rhea" id="RHEA-COMP:11060"/>
        <dbReference type="Rhea" id="RHEA-COMP:11605"/>
        <dbReference type="ChEBI" id="CHEBI:15378"/>
        <dbReference type="ChEBI" id="CHEBI:30013"/>
        <dbReference type="ChEBI" id="CHEBI:30616"/>
        <dbReference type="ChEBI" id="CHEBI:61977"/>
        <dbReference type="ChEBI" id="CHEBI:456216"/>
        <dbReference type="EC" id="2.7.11.1"/>
    </reaction>
</comment>
<dbReference type="PROSITE" id="PS50011">
    <property type="entry name" value="PROTEIN_KINASE_DOM"/>
    <property type="match status" value="1"/>
</dbReference>
<dbReference type="PANTHER" id="PTHR24350">
    <property type="entry name" value="SERINE/THREONINE-PROTEIN KINASE IAL-RELATED"/>
    <property type="match status" value="1"/>
</dbReference>
<dbReference type="Pfam" id="PF00069">
    <property type="entry name" value="Pkinase"/>
    <property type="match status" value="1"/>
</dbReference>
<keyword evidence="1" id="KW-0723">Serine/threonine-protein kinase</keyword>
<dbReference type="InterPro" id="IPR030616">
    <property type="entry name" value="Aur-like"/>
</dbReference>
<evidence type="ECO:0000313" key="10">
    <source>
        <dbReference type="EMBL" id="KAJ8315946.1"/>
    </source>
</evidence>
<dbReference type="SUPFAM" id="SSF56112">
    <property type="entry name" value="Protein kinase-like (PK-like)"/>
    <property type="match status" value="1"/>
</dbReference>
<evidence type="ECO:0000256" key="7">
    <source>
        <dbReference type="ARBA" id="ARBA00048679"/>
    </source>
</evidence>
<keyword evidence="4" id="KW-0418">Kinase</keyword>
<accession>A0ABQ9FH26</accession>
<evidence type="ECO:0000256" key="3">
    <source>
        <dbReference type="ARBA" id="ARBA00022741"/>
    </source>
</evidence>
<keyword evidence="11" id="KW-1185">Reference proteome</keyword>
<evidence type="ECO:0000313" key="11">
    <source>
        <dbReference type="Proteomes" id="UP001217089"/>
    </source>
</evidence>
<evidence type="ECO:0000256" key="4">
    <source>
        <dbReference type="ARBA" id="ARBA00022777"/>
    </source>
</evidence>
<evidence type="ECO:0000256" key="1">
    <source>
        <dbReference type="ARBA" id="ARBA00022527"/>
    </source>
</evidence>
<dbReference type="InterPro" id="IPR017441">
    <property type="entry name" value="Protein_kinase_ATP_BS"/>
</dbReference>
<dbReference type="Gene3D" id="3.30.200.20">
    <property type="entry name" value="Phosphorylase Kinase, domain 1"/>
    <property type="match status" value="1"/>
</dbReference>
<organism evidence="10 11">
    <name type="scientific">Tegillarca granosa</name>
    <name type="common">Malaysian cockle</name>
    <name type="synonym">Anadara granosa</name>
    <dbReference type="NCBI Taxonomy" id="220873"/>
    <lineage>
        <taxon>Eukaryota</taxon>
        <taxon>Metazoa</taxon>
        <taxon>Spiralia</taxon>
        <taxon>Lophotrochozoa</taxon>
        <taxon>Mollusca</taxon>
        <taxon>Bivalvia</taxon>
        <taxon>Autobranchia</taxon>
        <taxon>Pteriomorphia</taxon>
        <taxon>Arcoida</taxon>
        <taxon>Arcoidea</taxon>
        <taxon>Arcidae</taxon>
        <taxon>Tegillarca</taxon>
    </lineage>
</organism>
<comment type="catalytic activity">
    <reaction evidence="7">
        <text>L-seryl-[protein] + ATP = O-phospho-L-seryl-[protein] + ADP + H(+)</text>
        <dbReference type="Rhea" id="RHEA:17989"/>
        <dbReference type="Rhea" id="RHEA-COMP:9863"/>
        <dbReference type="Rhea" id="RHEA-COMP:11604"/>
        <dbReference type="ChEBI" id="CHEBI:15378"/>
        <dbReference type="ChEBI" id="CHEBI:29999"/>
        <dbReference type="ChEBI" id="CHEBI:30616"/>
        <dbReference type="ChEBI" id="CHEBI:83421"/>
        <dbReference type="ChEBI" id="CHEBI:456216"/>
        <dbReference type="EC" id="2.7.11.1"/>
    </reaction>
</comment>
<name>A0ABQ9FH26_TEGGR</name>
<evidence type="ECO:0000256" key="6">
    <source>
        <dbReference type="ARBA" id="ARBA00047899"/>
    </source>
</evidence>
<keyword evidence="2" id="KW-0808">Transferase</keyword>
<keyword evidence="5 8" id="KW-0067">ATP-binding</keyword>
<keyword evidence="3 8" id="KW-0547">Nucleotide-binding</keyword>
<evidence type="ECO:0000259" key="9">
    <source>
        <dbReference type="PROSITE" id="PS50011"/>
    </source>
</evidence>
<comment type="caution">
    <text evidence="10">The sequence shown here is derived from an EMBL/GenBank/DDBJ whole genome shotgun (WGS) entry which is preliminary data.</text>
</comment>
<dbReference type="PROSITE" id="PS00107">
    <property type="entry name" value="PROTEIN_KINASE_ATP"/>
    <property type="match status" value="1"/>
</dbReference>
<evidence type="ECO:0000256" key="5">
    <source>
        <dbReference type="ARBA" id="ARBA00022840"/>
    </source>
</evidence>
<evidence type="ECO:0000256" key="8">
    <source>
        <dbReference type="PROSITE-ProRule" id="PRU10141"/>
    </source>
</evidence>
<dbReference type="InterPro" id="IPR000719">
    <property type="entry name" value="Prot_kinase_dom"/>
</dbReference>
<gene>
    <name evidence="10" type="ORF">KUTeg_005960</name>
</gene>
<proteinExistence type="predicted"/>
<feature type="binding site" evidence="8">
    <location>
        <position position="40"/>
    </location>
    <ligand>
        <name>ATP</name>
        <dbReference type="ChEBI" id="CHEBI:30616"/>
    </ligand>
</feature>
<feature type="domain" description="Protein kinase" evidence="9">
    <location>
        <begin position="11"/>
        <end position="100"/>
    </location>
</feature>
<dbReference type="InterPro" id="IPR011009">
    <property type="entry name" value="Kinase-like_dom_sf"/>
</dbReference>
<protein>
    <recommendedName>
        <fullName evidence="9">Protein kinase domain-containing protein</fullName>
    </recommendedName>
</protein>